<evidence type="ECO:0000256" key="10">
    <source>
        <dbReference type="ARBA" id="ARBA00023237"/>
    </source>
</evidence>
<evidence type="ECO:0000256" key="11">
    <source>
        <dbReference type="PROSITE-ProRule" id="PRU01360"/>
    </source>
</evidence>
<dbReference type="EMBL" id="JADJEV010000005">
    <property type="protein sequence ID" value="MBK6975085.1"/>
    <property type="molecule type" value="Genomic_DNA"/>
</dbReference>
<proteinExistence type="inferred from homology"/>
<gene>
    <name evidence="16" type="ORF">IPH26_19835</name>
</gene>
<evidence type="ECO:0000256" key="2">
    <source>
        <dbReference type="ARBA" id="ARBA00009810"/>
    </source>
</evidence>
<comment type="similarity">
    <text evidence="2 11 12">Belongs to the TonB-dependent receptor family.</text>
</comment>
<organism evidence="16 17">
    <name type="scientific">Candidatus Methylophosphatis roskildensis</name>
    <dbReference type="NCBI Taxonomy" id="2899263"/>
    <lineage>
        <taxon>Bacteria</taxon>
        <taxon>Pseudomonadati</taxon>
        <taxon>Pseudomonadota</taxon>
        <taxon>Betaproteobacteria</taxon>
        <taxon>Nitrosomonadales</taxon>
        <taxon>Sterolibacteriaceae</taxon>
        <taxon>Candidatus Methylophosphatis</taxon>
    </lineage>
</organism>
<evidence type="ECO:0000256" key="5">
    <source>
        <dbReference type="ARBA" id="ARBA00022692"/>
    </source>
</evidence>
<dbReference type="CDD" id="cd01347">
    <property type="entry name" value="ligand_gated_channel"/>
    <property type="match status" value="1"/>
</dbReference>
<dbReference type="InterPro" id="IPR000531">
    <property type="entry name" value="Beta-barrel_TonB"/>
</dbReference>
<dbReference type="Gene3D" id="2.170.130.10">
    <property type="entry name" value="TonB-dependent receptor, plug domain"/>
    <property type="match status" value="1"/>
</dbReference>
<keyword evidence="5 11" id="KW-0812">Transmembrane</keyword>
<feature type="domain" description="TonB-dependent receptor-like beta-barrel" evidence="14">
    <location>
        <begin position="231"/>
        <end position="668"/>
    </location>
</feature>
<keyword evidence="7 12" id="KW-0798">TonB box</keyword>
<feature type="chain" id="PRO_5038845335" evidence="13">
    <location>
        <begin position="30"/>
        <end position="700"/>
    </location>
</feature>
<feature type="domain" description="TonB-dependent receptor plug" evidence="15">
    <location>
        <begin position="59"/>
        <end position="167"/>
    </location>
</feature>
<dbReference type="Gene3D" id="2.40.170.20">
    <property type="entry name" value="TonB-dependent receptor, beta-barrel domain"/>
    <property type="match status" value="1"/>
</dbReference>
<dbReference type="Pfam" id="PF07715">
    <property type="entry name" value="Plug"/>
    <property type="match status" value="1"/>
</dbReference>
<dbReference type="PANTHER" id="PTHR30069:SF29">
    <property type="entry name" value="HEMOGLOBIN AND HEMOGLOBIN-HAPTOGLOBIN-BINDING PROTEIN 1-RELATED"/>
    <property type="match status" value="1"/>
</dbReference>
<comment type="subcellular location">
    <subcellularLocation>
        <location evidence="1 11">Cell outer membrane</location>
        <topology evidence="1 11">Multi-pass membrane protein</topology>
    </subcellularLocation>
</comment>
<keyword evidence="3 11" id="KW-0813">Transport</keyword>
<dbReference type="InterPro" id="IPR039426">
    <property type="entry name" value="TonB-dep_rcpt-like"/>
</dbReference>
<evidence type="ECO:0000256" key="7">
    <source>
        <dbReference type="ARBA" id="ARBA00023077"/>
    </source>
</evidence>
<evidence type="ECO:0000256" key="9">
    <source>
        <dbReference type="ARBA" id="ARBA00023170"/>
    </source>
</evidence>
<dbReference type="InterPro" id="IPR012910">
    <property type="entry name" value="Plug_dom"/>
</dbReference>
<evidence type="ECO:0000256" key="3">
    <source>
        <dbReference type="ARBA" id="ARBA00022448"/>
    </source>
</evidence>
<dbReference type="PROSITE" id="PS52016">
    <property type="entry name" value="TONB_DEPENDENT_REC_3"/>
    <property type="match status" value="1"/>
</dbReference>
<dbReference type="GO" id="GO:0015344">
    <property type="term" value="F:siderophore uptake transmembrane transporter activity"/>
    <property type="evidence" value="ECO:0007669"/>
    <property type="project" value="TreeGrafter"/>
</dbReference>
<dbReference type="GO" id="GO:0009279">
    <property type="term" value="C:cell outer membrane"/>
    <property type="evidence" value="ECO:0007669"/>
    <property type="project" value="UniProtKB-SubCell"/>
</dbReference>
<dbReference type="AlphaFoldDB" id="A0A9D7HW04"/>
<dbReference type="Pfam" id="PF00593">
    <property type="entry name" value="TonB_dep_Rec_b-barrel"/>
    <property type="match status" value="1"/>
</dbReference>
<evidence type="ECO:0000256" key="8">
    <source>
        <dbReference type="ARBA" id="ARBA00023136"/>
    </source>
</evidence>
<name>A0A9D7HW04_9PROT</name>
<dbReference type="SUPFAM" id="SSF56935">
    <property type="entry name" value="Porins"/>
    <property type="match status" value="1"/>
</dbReference>
<evidence type="ECO:0000259" key="15">
    <source>
        <dbReference type="Pfam" id="PF07715"/>
    </source>
</evidence>
<dbReference type="InterPro" id="IPR036942">
    <property type="entry name" value="Beta-barrel_TonB_sf"/>
</dbReference>
<keyword evidence="4 11" id="KW-1134">Transmembrane beta strand</keyword>
<keyword evidence="8 11" id="KW-0472">Membrane</keyword>
<comment type="caution">
    <text evidence="16">The sequence shown here is derived from an EMBL/GenBank/DDBJ whole genome shotgun (WGS) entry which is preliminary data.</text>
</comment>
<evidence type="ECO:0000313" key="16">
    <source>
        <dbReference type="EMBL" id="MBK6975085.1"/>
    </source>
</evidence>
<evidence type="ECO:0000313" key="17">
    <source>
        <dbReference type="Proteomes" id="UP000807785"/>
    </source>
</evidence>
<dbReference type="InterPro" id="IPR037066">
    <property type="entry name" value="Plug_dom_sf"/>
</dbReference>
<evidence type="ECO:0000256" key="4">
    <source>
        <dbReference type="ARBA" id="ARBA00022452"/>
    </source>
</evidence>
<protein>
    <submittedName>
        <fullName evidence="16">TonB-dependent receptor</fullName>
    </submittedName>
</protein>
<dbReference type="GO" id="GO:0044718">
    <property type="term" value="P:siderophore transmembrane transport"/>
    <property type="evidence" value="ECO:0007669"/>
    <property type="project" value="TreeGrafter"/>
</dbReference>
<evidence type="ECO:0000256" key="6">
    <source>
        <dbReference type="ARBA" id="ARBA00022729"/>
    </source>
</evidence>
<feature type="signal peptide" evidence="13">
    <location>
        <begin position="1"/>
        <end position="29"/>
    </location>
</feature>
<evidence type="ECO:0000259" key="14">
    <source>
        <dbReference type="Pfam" id="PF00593"/>
    </source>
</evidence>
<evidence type="ECO:0000256" key="13">
    <source>
        <dbReference type="SAM" id="SignalP"/>
    </source>
</evidence>
<sequence length="700" mass="77035">MKMGPHRSRRARAIAFGLASAAVTQVALAVGDDPFFDLDLKEVLNLEITSVSKKPQTVSQAAAAVFVITADDIRRSGATTIPDALRMAPGIQVGQISSSVWAVSARGIDGRFTNKLLVLMDGRSVYTPTFSGVYWDVQDTVLTDIERIEVIRGPGASLWGANAVNGVINIITKSAAATQDGRVTVGAGGEERGFASVRYGGKLGDIGHWRAYAKGFDRDEAVIAANGDSGHDDWRQHRMGFRTDFAPGGRDSVTLQGDYYRGRSGESSTINFLSRPFNALAGTTQDVSGWNLLGRWQREISSTDSFTIQGYVDHTFRDWPAHLKEERDTYDAEFQYRTRRLAGHDLVLGTGYRLSRDRMGPSYAGVPANTLQFATFSPDSASRKLFSAFIQDDITLVPQRLILTVGSKLERNDYTGVEHQPNARLLWTPTEAATVWGSVARAVRTPSRIDDSGLVNQTVLPPFSTRNPLPLPTLLQGAGVVVSESLVAYEAGWKQRLTPTTSVDLALYRNDYDNLRTGRFVSPVCQPSGLPVAQYCFLLPGQTQVLQVLQAENLAKGRSHGFEIAADWRALPNLKFQLALSQFAMVVREEGNAFSTDREGSAPEQQLALRMAWNPRPDTDIDLLLRHVGELPMISEGVAVVPAYSQLDLRLAWRPLKDLELALVGRNLLDKRHPEFVSELLDVAPMLIERSVFGQVNWKF</sequence>
<evidence type="ECO:0000256" key="1">
    <source>
        <dbReference type="ARBA" id="ARBA00004571"/>
    </source>
</evidence>
<dbReference type="PANTHER" id="PTHR30069">
    <property type="entry name" value="TONB-DEPENDENT OUTER MEMBRANE RECEPTOR"/>
    <property type="match status" value="1"/>
</dbReference>
<reference evidence="16" key="1">
    <citation type="submission" date="2020-10" db="EMBL/GenBank/DDBJ databases">
        <title>Connecting structure to function with the recovery of over 1000 high-quality activated sludge metagenome-assembled genomes encoding full-length rRNA genes using long-read sequencing.</title>
        <authorList>
            <person name="Singleton C.M."/>
            <person name="Petriglieri F."/>
            <person name="Kristensen J.M."/>
            <person name="Kirkegaard R.H."/>
            <person name="Michaelsen T.Y."/>
            <person name="Andersen M.H."/>
            <person name="Karst S.M."/>
            <person name="Dueholm M.S."/>
            <person name="Nielsen P.H."/>
            <person name="Albertsen M."/>
        </authorList>
    </citation>
    <scope>NUCLEOTIDE SEQUENCE</scope>
    <source>
        <strain evidence="16">Bjer_18-Q3-R1-45_BAT3C.347</strain>
    </source>
</reference>
<dbReference type="Proteomes" id="UP000807785">
    <property type="component" value="Unassembled WGS sequence"/>
</dbReference>
<evidence type="ECO:0000256" key="12">
    <source>
        <dbReference type="RuleBase" id="RU003357"/>
    </source>
</evidence>
<keyword evidence="9 16" id="KW-0675">Receptor</keyword>
<keyword evidence="10 11" id="KW-0998">Cell outer membrane</keyword>
<keyword evidence="6 13" id="KW-0732">Signal</keyword>
<accession>A0A9D7HW04</accession>